<name>A0ABS9X4N7_9GAMM</name>
<comment type="caution">
    <text evidence="2">The sequence shown here is derived from an EMBL/GenBank/DDBJ whole genome shotgun (WGS) entry which is preliminary data.</text>
</comment>
<dbReference type="InterPro" id="IPR007844">
    <property type="entry name" value="AsmA"/>
</dbReference>
<keyword evidence="3" id="KW-1185">Reference proteome</keyword>
<dbReference type="PANTHER" id="PTHR30441">
    <property type="entry name" value="DUF748 DOMAIN-CONTAINING PROTEIN"/>
    <property type="match status" value="1"/>
</dbReference>
<dbReference type="Proteomes" id="UP001139646">
    <property type="component" value="Unassembled WGS sequence"/>
</dbReference>
<evidence type="ECO:0000313" key="3">
    <source>
        <dbReference type="Proteomes" id="UP001139646"/>
    </source>
</evidence>
<evidence type="ECO:0000313" key="2">
    <source>
        <dbReference type="EMBL" id="MCI2285202.1"/>
    </source>
</evidence>
<reference evidence="2" key="1">
    <citation type="submission" date="2022-01" db="EMBL/GenBank/DDBJ databases">
        <title>Colwellia maritima, isolated from seawater.</title>
        <authorList>
            <person name="Kristyanto S."/>
            <person name="Jung J."/>
            <person name="Jeon C.O."/>
        </authorList>
    </citation>
    <scope>NUCLEOTIDE SEQUENCE</scope>
    <source>
        <strain evidence="2">MSW7</strain>
    </source>
</reference>
<protein>
    <submittedName>
        <fullName evidence="2">AsmA family protein</fullName>
    </submittedName>
</protein>
<dbReference type="EMBL" id="JAKKSL010000004">
    <property type="protein sequence ID" value="MCI2285202.1"/>
    <property type="molecule type" value="Genomic_DNA"/>
</dbReference>
<dbReference type="PANTHER" id="PTHR30441:SF4">
    <property type="entry name" value="PROTEIN ASMA"/>
    <property type="match status" value="1"/>
</dbReference>
<evidence type="ECO:0000259" key="1">
    <source>
        <dbReference type="Pfam" id="PF05170"/>
    </source>
</evidence>
<sequence>MAIVIVAATQLISTDDIVNQVSTKVEQATGRTLSVDGDKQLSFFPSLSIVLNKVRFANAQFGSRPNMATVDELNIHIPWLSIFSGELTIDKFVIVNPDILLETTAEGNVNWQFSVANNNETARPTKPSDNTGKDSDVVLPEGFDIALGQVEIQGGKLTIIDHKNKTTKAIDQLSLAVLLPSLRQTLTVSGSVRYMDKVFELESNITTPERY</sequence>
<proteinExistence type="predicted"/>
<feature type="domain" description="AsmA" evidence="1">
    <location>
        <begin position="4"/>
        <end position="171"/>
    </location>
</feature>
<accession>A0ABS9X4N7</accession>
<organism evidence="2 3">
    <name type="scientific">Colwellia maritima</name>
    <dbReference type="NCBI Taxonomy" id="2912588"/>
    <lineage>
        <taxon>Bacteria</taxon>
        <taxon>Pseudomonadati</taxon>
        <taxon>Pseudomonadota</taxon>
        <taxon>Gammaproteobacteria</taxon>
        <taxon>Alteromonadales</taxon>
        <taxon>Colwelliaceae</taxon>
        <taxon>Colwellia</taxon>
    </lineage>
</organism>
<dbReference type="InterPro" id="IPR052894">
    <property type="entry name" value="AsmA-related"/>
</dbReference>
<dbReference type="Pfam" id="PF05170">
    <property type="entry name" value="AsmA"/>
    <property type="match status" value="1"/>
</dbReference>
<gene>
    <name evidence="2" type="ORF">L3081_19755</name>
</gene>